<proteinExistence type="predicted"/>
<evidence type="ECO:0000256" key="1">
    <source>
        <dbReference type="SAM" id="MobiDB-lite"/>
    </source>
</evidence>
<dbReference type="AlphaFoldDB" id="A0AA87WDC8"/>
<feature type="region of interest" description="Disordered" evidence="1">
    <location>
        <begin position="32"/>
        <end position="63"/>
    </location>
</feature>
<organism evidence="2 3">
    <name type="scientific">Bradyrhizobium guangdongense</name>
    <dbReference type="NCBI Taxonomy" id="1325090"/>
    <lineage>
        <taxon>Bacteria</taxon>
        <taxon>Pseudomonadati</taxon>
        <taxon>Pseudomonadota</taxon>
        <taxon>Alphaproteobacteria</taxon>
        <taxon>Hyphomicrobiales</taxon>
        <taxon>Nitrobacteraceae</taxon>
        <taxon>Bradyrhizobium</taxon>
    </lineage>
</organism>
<evidence type="ECO:0000313" key="2">
    <source>
        <dbReference type="EMBL" id="GGI34205.1"/>
    </source>
</evidence>
<name>A0AA87WDC8_9BRAD</name>
<reference evidence="2" key="2">
    <citation type="submission" date="2022-12" db="EMBL/GenBank/DDBJ databases">
        <authorList>
            <person name="Sun Q."/>
            <person name="Zhou Y."/>
        </authorList>
    </citation>
    <scope>NUCLEOTIDE SEQUENCE</scope>
    <source>
        <strain evidence="2">CGMCC 1.15034</strain>
    </source>
</reference>
<gene>
    <name evidence="2" type="ORF">GCM10010987_78240</name>
</gene>
<accession>A0AA87WDC8</accession>
<evidence type="ECO:0000313" key="3">
    <source>
        <dbReference type="Proteomes" id="UP000625079"/>
    </source>
</evidence>
<dbReference type="EMBL" id="BMHC01000040">
    <property type="protein sequence ID" value="GGI34205.1"/>
    <property type="molecule type" value="Genomic_DNA"/>
</dbReference>
<protein>
    <submittedName>
        <fullName evidence="2">Uncharacterized protein</fullName>
    </submittedName>
</protein>
<dbReference type="Proteomes" id="UP000625079">
    <property type="component" value="Unassembled WGS sequence"/>
</dbReference>
<comment type="caution">
    <text evidence="2">The sequence shown here is derived from an EMBL/GenBank/DDBJ whole genome shotgun (WGS) entry which is preliminary data.</text>
</comment>
<sequence>MALWHKTGCGRWRRSYGVMRRLFRLVQDERDVSGGPALRKPASKTNDVLPKGPALFKARAAST</sequence>
<reference evidence="2" key="1">
    <citation type="journal article" date="2014" name="Int. J. Syst. Evol. Microbiol.">
        <title>Complete genome sequence of Corynebacterium casei LMG S-19264T (=DSM 44701T), isolated from a smear-ripened cheese.</title>
        <authorList>
            <consortium name="US DOE Joint Genome Institute (JGI-PGF)"/>
            <person name="Walter F."/>
            <person name="Albersmeier A."/>
            <person name="Kalinowski J."/>
            <person name="Ruckert C."/>
        </authorList>
    </citation>
    <scope>NUCLEOTIDE SEQUENCE</scope>
    <source>
        <strain evidence="2">CGMCC 1.15034</strain>
    </source>
</reference>